<feature type="non-terminal residue" evidence="1">
    <location>
        <position position="1"/>
    </location>
</feature>
<protein>
    <submittedName>
        <fullName evidence="1">Uncharacterized protein</fullName>
    </submittedName>
</protein>
<comment type="caution">
    <text evidence="1">The sequence shown here is derived from an EMBL/GenBank/DDBJ whole genome shotgun (WGS) entry which is preliminary data.</text>
</comment>
<gene>
    <name evidence="1" type="ORF">LCGC14_0853420</name>
</gene>
<dbReference type="EMBL" id="LAZR01002554">
    <property type="protein sequence ID" value="KKN28529.1"/>
    <property type="molecule type" value="Genomic_DNA"/>
</dbReference>
<reference evidence="1" key="1">
    <citation type="journal article" date="2015" name="Nature">
        <title>Complex archaea that bridge the gap between prokaryotes and eukaryotes.</title>
        <authorList>
            <person name="Spang A."/>
            <person name="Saw J.H."/>
            <person name="Jorgensen S.L."/>
            <person name="Zaremba-Niedzwiedzka K."/>
            <person name="Martijn J."/>
            <person name="Lind A.E."/>
            <person name="van Eijk R."/>
            <person name="Schleper C."/>
            <person name="Guy L."/>
            <person name="Ettema T.J."/>
        </authorList>
    </citation>
    <scope>NUCLEOTIDE SEQUENCE</scope>
</reference>
<proteinExistence type="predicted"/>
<name>A0A0F9PEF2_9ZZZZ</name>
<organism evidence="1">
    <name type="scientific">marine sediment metagenome</name>
    <dbReference type="NCBI Taxonomy" id="412755"/>
    <lineage>
        <taxon>unclassified sequences</taxon>
        <taxon>metagenomes</taxon>
        <taxon>ecological metagenomes</taxon>
    </lineage>
</organism>
<dbReference type="AlphaFoldDB" id="A0A0F9PEF2"/>
<sequence>DDLMTRFMEAWKDAAGDDELANKVLQSQIDFMRELGLLE</sequence>
<evidence type="ECO:0000313" key="1">
    <source>
        <dbReference type="EMBL" id="KKN28529.1"/>
    </source>
</evidence>
<accession>A0A0F9PEF2</accession>